<evidence type="ECO:0000256" key="2">
    <source>
        <dbReference type="SAM" id="Phobius"/>
    </source>
</evidence>
<comment type="caution">
    <text evidence="3">The sequence shown here is derived from an EMBL/GenBank/DDBJ whole genome shotgun (WGS) entry which is preliminary data.</text>
</comment>
<feature type="transmembrane region" description="Helical" evidence="2">
    <location>
        <begin position="66"/>
        <end position="88"/>
    </location>
</feature>
<gene>
    <name evidence="3" type="ORF">Hs20B_06120</name>
</gene>
<keyword evidence="2" id="KW-0812">Transmembrane</keyword>
<feature type="transmembrane region" description="Helical" evidence="2">
    <location>
        <begin position="108"/>
        <end position="125"/>
    </location>
</feature>
<dbReference type="EMBL" id="BLLH01000002">
    <property type="protein sequence ID" value="GFH40214.1"/>
    <property type="molecule type" value="Genomic_DNA"/>
</dbReference>
<reference evidence="3 4" key="1">
    <citation type="submission" date="2020-02" db="EMBL/GenBank/DDBJ databases">
        <title>Draft genome sequence of Lactococcus sp. Hs20B0-1.</title>
        <authorList>
            <person name="Noda S."/>
            <person name="Yuki M."/>
            <person name="Ohkuma M."/>
        </authorList>
    </citation>
    <scope>NUCLEOTIDE SEQUENCE [LARGE SCALE GENOMIC DNA]</scope>
    <source>
        <strain evidence="3 4">Hs20B0-1</strain>
    </source>
</reference>
<name>A0A6A0B7C0_9LACT</name>
<accession>A0A6A0B7C0</accession>
<organism evidence="3 4">
    <name type="scientific">Pseudolactococcus insecticola</name>
    <dbReference type="NCBI Taxonomy" id="2709158"/>
    <lineage>
        <taxon>Bacteria</taxon>
        <taxon>Bacillati</taxon>
        <taxon>Bacillota</taxon>
        <taxon>Bacilli</taxon>
        <taxon>Lactobacillales</taxon>
        <taxon>Streptococcaceae</taxon>
        <taxon>Pseudolactococcus</taxon>
    </lineage>
</organism>
<sequence>MLIVSFWLNWHVGMQGYENILESIIQFSGLVIGFYTAMYGLVFIADSKLLKTFRDNDLDKIFQSNLIQSLSFSFMAYVVSLIMQALRFNSSIVLRLNSLHFFVKWNELGFWIWIFVVGVFVGMSYRTIRLLLKMLFYTENKAKRLPSTSDFENDQEKSERLSKIERSK</sequence>
<protein>
    <submittedName>
        <fullName evidence="3">Uncharacterized protein</fullName>
    </submittedName>
</protein>
<evidence type="ECO:0000313" key="4">
    <source>
        <dbReference type="Proteomes" id="UP000475928"/>
    </source>
</evidence>
<feature type="transmembrane region" description="Helical" evidence="2">
    <location>
        <begin position="24"/>
        <end position="45"/>
    </location>
</feature>
<feature type="compositionally biased region" description="Basic and acidic residues" evidence="1">
    <location>
        <begin position="154"/>
        <end position="168"/>
    </location>
</feature>
<evidence type="ECO:0000313" key="3">
    <source>
        <dbReference type="EMBL" id="GFH40214.1"/>
    </source>
</evidence>
<keyword evidence="2" id="KW-1133">Transmembrane helix</keyword>
<dbReference type="Proteomes" id="UP000475928">
    <property type="component" value="Unassembled WGS sequence"/>
</dbReference>
<feature type="region of interest" description="Disordered" evidence="1">
    <location>
        <begin position="147"/>
        <end position="168"/>
    </location>
</feature>
<keyword evidence="2" id="KW-0472">Membrane</keyword>
<proteinExistence type="predicted"/>
<evidence type="ECO:0000256" key="1">
    <source>
        <dbReference type="SAM" id="MobiDB-lite"/>
    </source>
</evidence>
<dbReference type="AlphaFoldDB" id="A0A6A0B7C0"/>
<keyword evidence="4" id="KW-1185">Reference proteome</keyword>